<dbReference type="Pfam" id="PF14129">
    <property type="entry name" value="DUF4296"/>
    <property type="match status" value="1"/>
</dbReference>
<dbReference type="Proteomes" id="UP000247345">
    <property type="component" value="Unassembled WGS sequence"/>
</dbReference>
<evidence type="ECO:0000256" key="1">
    <source>
        <dbReference type="SAM" id="SignalP"/>
    </source>
</evidence>
<keyword evidence="1" id="KW-0732">Signal</keyword>
<dbReference type="OrthoDB" id="1525222at2"/>
<proteinExistence type="predicted"/>
<dbReference type="InterPro" id="IPR025381">
    <property type="entry name" value="DUF4296"/>
</dbReference>
<evidence type="ECO:0000313" key="3">
    <source>
        <dbReference type="EMBL" id="PQJ68929.1"/>
    </source>
</evidence>
<feature type="signal peptide" evidence="1">
    <location>
        <begin position="1"/>
        <end position="23"/>
    </location>
</feature>
<dbReference type="PROSITE" id="PS51257">
    <property type="entry name" value="PROKAR_LIPOPROTEIN"/>
    <property type="match status" value="1"/>
</dbReference>
<feature type="chain" id="PRO_5015108559" description="DUF4296 domain-containing protein" evidence="1">
    <location>
        <begin position="24"/>
        <end position="142"/>
    </location>
</feature>
<reference evidence="3 4" key="1">
    <citation type="submission" date="2016-12" db="EMBL/GenBank/DDBJ databases">
        <title>Trade-off between light-utilization and light-protection in marine flavobacteria.</title>
        <authorList>
            <person name="Kumagai Y."/>
            <person name="Yoshizawa S."/>
            <person name="Kogure K."/>
            <person name="Iwasaki W."/>
        </authorList>
    </citation>
    <scope>NUCLEOTIDE SEQUENCE [LARGE SCALE GENOMIC DNA]</scope>
    <source>
        <strain evidence="3 4">KCTC 12100</strain>
    </source>
</reference>
<dbReference type="RefSeq" id="WP_105050609.1">
    <property type="nucleotide sequence ID" value="NZ_CP150661.1"/>
</dbReference>
<accession>A0A2P6C7L5</accession>
<evidence type="ECO:0000313" key="4">
    <source>
        <dbReference type="Proteomes" id="UP000247345"/>
    </source>
</evidence>
<dbReference type="AlphaFoldDB" id="A0A2P6C7L5"/>
<comment type="caution">
    <text evidence="3">The sequence shown here is derived from an EMBL/GenBank/DDBJ whole genome shotgun (WGS) entry which is preliminary data.</text>
</comment>
<keyword evidence="4" id="KW-1185">Reference proteome</keyword>
<protein>
    <recommendedName>
        <fullName evidence="2">DUF4296 domain-containing protein</fullName>
    </recommendedName>
</protein>
<sequence length="142" mass="16637">MKKLSYLLVVLFLASCTSNTIFKKPEDLIPRDTMTLLIKDMMIASSAKFVKNNNDQKKINYMAFVYDKYKIDSLRFQNSNFYYTSKIDLYEQILQDVQNNLDEKKEFYSEISAKNDSIRKDSIKKAAVNLRKSDSIKNSENE</sequence>
<name>A0A2P6C7L5_9FLAO</name>
<dbReference type="EMBL" id="MSCK01000002">
    <property type="protein sequence ID" value="PQJ68929.1"/>
    <property type="molecule type" value="Genomic_DNA"/>
</dbReference>
<feature type="domain" description="DUF4296" evidence="2">
    <location>
        <begin position="25"/>
        <end position="105"/>
    </location>
</feature>
<gene>
    <name evidence="3" type="ORF">BTO14_12865</name>
</gene>
<evidence type="ECO:0000259" key="2">
    <source>
        <dbReference type="Pfam" id="PF14129"/>
    </source>
</evidence>
<organism evidence="3 4">
    <name type="scientific">Polaribacter butkevichii</name>
    <dbReference type="NCBI Taxonomy" id="218490"/>
    <lineage>
        <taxon>Bacteria</taxon>
        <taxon>Pseudomonadati</taxon>
        <taxon>Bacteroidota</taxon>
        <taxon>Flavobacteriia</taxon>
        <taxon>Flavobacteriales</taxon>
        <taxon>Flavobacteriaceae</taxon>
    </lineage>
</organism>